<gene>
    <name evidence="1" type="ORF">GCM10011572_53780</name>
    <name evidence="2" type="ORF">GM672_27665</name>
</gene>
<dbReference type="SUPFAM" id="SSF160214">
    <property type="entry name" value="FlaG-like"/>
    <property type="match status" value="1"/>
</dbReference>
<dbReference type="EMBL" id="WNKZ01000216">
    <property type="protein sequence ID" value="MTV56493.1"/>
    <property type="molecule type" value="Genomic_DNA"/>
</dbReference>
<dbReference type="InterPro" id="IPR035924">
    <property type="entry name" value="FlaG-like_sf"/>
</dbReference>
<reference evidence="4" key="2">
    <citation type="journal article" date="2019" name="Int. J. Syst. Evol. Microbiol.">
        <title>The Global Catalogue of Microorganisms (GCM) 10K type strain sequencing project: providing services to taxonomists for standard genome sequencing and annotation.</title>
        <authorList>
            <consortium name="The Broad Institute Genomics Platform"/>
            <consortium name="The Broad Institute Genome Sequencing Center for Infectious Disease"/>
            <person name="Wu L."/>
            <person name="Ma J."/>
        </authorList>
    </citation>
    <scope>NUCLEOTIDE SEQUENCE [LARGE SCALE GENOMIC DNA]</scope>
    <source>
        <strain evidence="4">CGMCC 1.15931</strain>
    </source>
</reference>
<dbReference type="Gene3D" id="3.30.160.170">
    <property type="entry name" value="FlaG-like"/>
    <property type="match status" value="1"/>
</dbReference>
<keyword evidence="4" id="KW-1185">Reference proteome</keyword>
<sequence>MTIDTLGALSGGRDRTMVTAETAANPPVAGTRTPAVATETPQAVKAKDAPASMDELKAAVGKLNDSMQANDRSLQFSIDEDSKRTVVKLIDVNTKEVVRQYPTEEALRISKSLDNFKGLLINHAV</sequence>
<evidence type="ECO:0000313" key="2">
    <source>
        <dbReference type="EMBL" id="MTV56493.1"/>
    </source>
</evidence>
<dbReference type="RefSeq" id="WP_155473690.1">
    <property type="nucleotide sequence ID" value="NZ_BMKG01000062.1"/>
</dbReference>
<name>A0A6I3T4U4_9BURK</name>
<comment type="caution">
    <text evidence="2">The sequence shown here is derived from an EMBL/GenBank/DDBJ whole genome shotgun (WGS) entry which is preliminary data.</text>
</comment>
<reference evidence="2 3" key="3">
    <citation type="submission" date="2019-11" db="EMBL/GenBank/DDBJ databases">
        <title>Type strains purchased from KCTC, JCM and DSMZ.</title>
        <authorList>
            <person name="Lu H."/>
        </authorList>
    </citation>
    <scope>NUCLEOTIDE SEQUENCE [LARGE SCALE GENOMIC DNA]</scope>
    <source>
        <strain evidence="2 3">KCTC 52429</strain>
    </source>
</reference>
<organism evidence="2 3">
    <name type="scientific">Pseudoduganella buxea</name>
    <dbReference type="NCBI Taxonomy" id="1949069"/>
    <lineage>
        <taxon>Bacteria</taxon>
        <taxon>Pseudomonadati</taxon>
        <taxon>Pseudomonadota</taxon>
        <taxon>Betaproteobacteria</taxon>
        <taxon>Burkholderiales</taxon>
        <taxon>Oxalobacteraceae</taxon>
        <taxon>Telluria group</taxon>
        <taxon>Pseudoduganella</taxon>
    </lineage>
</organism>
<dbReference type="Pfam" id="PF03646">
    <property type="entry name" value="FlaG"/>
    <property type="match status" value="1"/>
</dbReference>
<evidence type="ECO:0000313" key="1">
    <source>
        <dbReference type="EMBL" id="GGC25646.1"/>
    </source>
</evidence>
<dbReference type="AlphaFoldDB" id="A0A6I3T4U4"/>
<protein>
    <submittedName>
        <fullName evidence="2">Flagellar biosynthesis protein FlaG</fullName>
    </submittedName>
</protein>
<dbReference type="PANTHER" id="PTHR37166">
    <property type="entry name" value="PROTEIN FLAG"/>
    <property type="match status" value="1"/>
</dbReference>
<dbReference type="Proteomes" id="UP000622638">
    <property type="component" value="Unassembled WGS sequence"/>
</dbReference>
<dbReference type="Proteomes" id="UP000430634">
    <property type="component" value="Unassembled WGS sequence"/>
</dbReference>
<dbReference type="OrthoDB" id="8565152at2"/>
<keyword evidence="2" id="KW-0282">Flagellum</keyword>
<reference evidence="1" key="1">
    <citation type="journal article" date="2014" name="Int. J. Syst. Evol. Microbiol.">
        <title>Complete genome of a new Firmicutes species belonging to the dominant human colonic microbiota ('Ruminococcus bicirculans') reveals two chromosomes and a selective capacity to utilize plant glucans.</title>
        <authorList>
            <consortium name="NISC Comparative Sequencing Program"/>
            <person name="Wegmann U."/>
            <person name="Louis P."/>
            <person name="Goesmann A."/>
            <person name="Henrissat B."/>
            <person name="Duncan S.H."/>
            <person name="Flint H.J."/>
        </authorList>
    </citation>
    <scope>NUCLEOTIDE SEQUENCE</scope>
    <source>
        <strain evidence="1">CGMCC 1.15931</strain>
    </source>
</reference>
<reference evidence="1" key="4">
    <citation type="submission" date="2024-05" db="EMBL/GenBank/DDBJ databases">
        <authorList>
            <person name="Sun Q."/>
            <person name="Zhou Y."/>
        </authorList>
    </citation>
    <scope>NUCLEOTIDE SEQUENCE</scope>
    <source>
        <strain evidence="1">CGMCC 1.15931</strain>
    </source>
</reference>
<keyword evidence="2" id="KW-0969">Cilium</keyword>
<evidence type="ECO:0000313" key="3">
    <source>
        <dbReference type="Proteomes" id="UP000430634"/>
    </source>
</evidence>
<keyword evidence="2" id="KW-0966">Cell projection</keyword>
<evidence type="ECO:0000313" key="4">
    <source>
        <dbReference type="Proteomes" id="UP000622638"/>
    </source>
</evidence>
<dbReference type="EMBL" id="BMKG01000062">
    <property type="protein sequence ID" value="GGC25646.1"/>
    <property type="molecule type" value="Genomic_DNA"/>
</dbReference>
<accession>A0A6I3T4U4</accession>
<proteinExistence type="predicted"/>
<dbReference type="InterPro" id="IPR005186">
    <property type="entry name" value="FlaG"/>
</dbReference>
<dbReference type="PANTHER" id="PTHR37166:SF1">
    <property type="entry name" value="PROTEIN FLAG"/>
    <property type="match status" value="1"/>
</dbReference>